<comment type="catalytic activity">
    <reaction evidence="6 7 8">
        <text>alpha-D-glucose 6-phosphate = beta-D-fructose 6-phosphate</text>
        <dbReference type="Rhea" id="RHEA:11816"/>
        <dbReference type="ChEBI" id="CHEBI:57634"/>
        <dbReference type="ChEBI" id="CHEBI:58225"/>
        <dbReference type="EC" id="5.3.1.9"/>
    </reaction>
</comment>
<dbReference type="GO" id="GO:0051156">
    <property type="term" value="P:glucose 6-phosphate metabolic process"/>
    <property type="evidence" value="ECO:0007669"/>
    <property type="project" value="TreeGrafter"/>
</dbReference>
<dbReference type="Gene3D" id="1.10.1390.10">
    <property type="match status" value="1"/>
</dbReference>
<keyword evidence="10" id="KW-1185">Reference proteome</keyword>
<dbReference type="UniPathway" id="UPA00138"/>
<feature type="active site" evidence="7">
    <location>
        <position position="387"/>
    </location>
</feature>
<dbReference type="Proteomes" id="UP000275394">
    <property type="component" value="Unassembled WGS sequence"/>
</dbReference>
<evidence type="ECO:0000256" key="7">
    <source>
        <dbReference type="HAMAP-Rule" id="MF_00473"/>
    </source>
</evidence>
<feature type="active site" evidence="7">
    <location>
        <position position="499"/>
    </location>
</feature>
<comment type="pathway">
    <text evidence="7">Carbohydrate biosynthesis; gluconeogenesis.</text>
</comment>
<reference evidence="9 10" key="1">
    <citation type="submission" date="2018-11" db="EMBL/GenBank/DDBJ databases">
        <title>Genomic Encyclopedia of Type Strains, Phase IV (KMG-IV): sequencing the most valuable type-strain genomes for metagenomic binning, comparative biology and taxonomic classification.</title>
        <authorList>
            <person name="Goeker M."/>
        </authorList>
    </citation>
    <scope>NUCLEOTIDE SEQUENCE [LARGE SCALE GENOMIC DNA]</scope>
    <source>
        <strain evidence="9 10">DSM 100316</strain>
    </source>
</reference>
<dbReference type="InterPro" id="IPR018189">
    <property type="entry name" value="Phosphoglucose_isomerase_CS"/>
</dbReference>
<sequence length="506" mass="56864">MLNVEQGLPFSALDEGLLQEVRRWKSYHLSEVFAQDQQRQARFSFQYRQLKLDLSGQCIDESVLEQLQQVAAEADLSGAIESLFSGKKVNNTEQREALHMALRAPLDTALPIPQEYIRQAKLEQARMKEFCQQFQSEDYCNHRGEGFADVVLVGIGGSYLGPKLCYEALKPYHHGSIKLHFLANLDPCEFYDLTDGLAPERTLVVVASKTFTTLETMKNATALRAWLVEGGVTEETLSRHLVAVTADKQKARDFGVVDEHIFSLWDWVGGRFSLWSAIGLPLMLATSSEVFDALLAGAYSMDEHFYEAPHAENMPVLLALVDIWNINYRGMTTRAVVPYSHRLGAFSEYLKQLEMESNGKSVDRNGRPVNYQTACSVWGGVGTLGQHAFFQLLHQGTQEMPIEFVCIEQAERELYDHHQWLNANLKGQMTALRVGTFQQRDIEGYGEVAGSKAASLITLEELTPEALGALIALYEHKVYAQAVIWHINPFDQYGVELGKSLANSEF</sequence>
<dbReference type="InterPro" id="IPR046348">
    <property type="entry name" value="SIS_dom_sf"/>
</dbReference>
<gene>
    <name evidence="7" type="primary">pgi</name>
    <name evidence="9" type="ORF">EDC56_1898</name>
</gene>
<dbReference type="RefSeq" id="WP_123712245.1">
    <property type="nucleotide sequence ID" value="NZ_RKHR01000004.1"/>
</dbReference>
<dbReference type="GO" id="GO:0048029">
    <property type="term" value="F:monosaccharide binding"/>
    <property type="evidence" value="ECO:0007669"/>
    <property type="project" value="TreeGrafter"/>
</dbReference>
<keyword evidence="3 7" id="KW-0312">Gluconeogenesis</keyword>
<dbReference type="UniPathway" id="UPA00109">
    <property type="reaction ID" value="UER00181"/>
</dbReference>
<dbReference type="GO" id="GO:0097367">
    <property type="term" value="F:carbohydrate derivative binding"/>
    <property type="evidence" value="ECO:0007669"/>
    <property type="project" value="InterPro"/>
</dbReference>
<dbReference type="PROSITE" id="PS00174">
    <property type="entry name" value="P_GLUCOSE_ISOMERASE_2"/>
    <property type="match status" value="1"/>
</dbReference>
<dbReference type="AlphaFoldDB" id="A0A3N2DNW2"/>
<dbReference type="GO" id="GO:0004347">
    <property type="term" value="F:glucose-6-phosphate isomerase activity"/>
    <property type="evidence" value="ECO:0007669"/>
    <property type="project" value="UniProtKB-UniRule"/>
</dbReference>
<evidence type="ECO:0000256" key="6">
    <source>
        <dbReference type="ARBA" id="ARBA00029321"/>
    </source>
</evidence>
<evidence type="ECO:0000256" key="2">
    <source>
        <dbReference type="ARBA" id="ARBA00006604"/>
    </source>
</evidence>
<comment type="similarity">
    <text evidence="2 7 8">Belongs to the GPI family.</text>
</comment>
<evidence type="ECO:0000256" key="1">
    <source>
        <dbReference type="ARBA" id="ARBA00004926"/>
    </source>
</evidence>
<dbReference type="HAMAP" id="MF_00473">
    <property type="entry name" value="G6P_isomerase"/>
    <property type="match status" value="1"/>
</dbReference>
<evidence type="ECO:0000313" key="10">
    <source>
        <dbReference type="Proteomes" id="UP000275394"/>
    </source>
</evidence>
<proteinExistence type="inferred from homology"/>
<comment type="caution">
    <text evidence="9">The sequence shown here is derived from an EMBL/GenBank/DDBJ whole genome shotgun (WGS) entry which is preliminary data.</text>
</comment>
<comment type="subcellular location">
    <subcellularLocation>
        <location evidence="7">Cytoplasm</location>
    </subcellularLocation>
</comment>
<dbReference type="PANTHER" id="PTHR11469">
    <property type="entry name" value="GLUCOSE-6-PHOSPHATE ISOMERASE"/>
    <property type="match status" value="1"/>
</dbReference>
<feature type="active site" description="Proton donor" evidence="7">
    <location>
        <position position="356"/>
    </location>
</feature>
<dbReference type="PRINTS" id="PR00662">
    <property type="entry name" value="G6PISOMERASE"/>
</dbReference>
<dbReference type="InterPro" id="IPR035476">
    <property type="entry name" value="SIS_PGI_1"/>
</dbReference>
<protein>
    <recommendedName>
        <fullName evidence="7">Glucose-6-phosphate isomerase</fullName>
        <shortName evidence="7">GPI</shortName>
        <ecNumber evidence="7">5.3.1.9</ecNumber>
    </recommendedName>
    <alternativeName>
        <fullName evidence="7">Phosphoglucose isomerase</fullName>
        <shortName evidence="7">PGI</shortName>
    </alternativeName>
    <alternativeName>
        <fullName evidence="7">Phosphohexose isomerase</fullName>
        <shortName evidence="7">PHI</shortName>
    </alternativeName>
</protein>
<dbReference type="Gene3D" id="3.40.50.10490">
    <property type="entry name" value="Glucose-6-phosphate isomerase like protein, domain 1"/>
    <property type="match status" value="2"/>
</dbReference>
<organism evidence="9 10">
    <name type="scientific">Sinobacterium caligoides</name>
    <dbReference type="NCBI Taxonomy" id="933926"/>
    <lineage>
        <taxon>Bacteria</taxon>
        <taxon>Pseudomonadati</taxon>
        <taxon>Pseudomonadota</taxon>
        <taxon>Gammaproteobacteria</taxon>
        <taxon>Cellvibrionales</taxon>
        <taxon>Spongiibacteraceae</taxon>
        <taxon>Sinobacterium</taxon>
    </lineage>
</organism>
<keyword evidence="4 7" id="KW-0324">Glycolysis</keyword>
<keyword evidence="5 7" id="KW-0413">Isomerase</keyword>
<dbReference type="PROSITE" id="PS51463">
    <property type="entry name" value="P_GLUCOSE_ISOMERASE_3"/>
    <property type="match status" value="1"/>
</dbReference>
<dbReference type="PROSITE" id="PS00765">
    <property type="entry name" value="P_GLUCOSE_ISOMERASE_1"/>
    <property type="match status" value="1"/>
</dbReference>
<keyword evidence="7" id="KW-0963">Cytoplasm</keyword>
<comment type="pathway">
    <text evidence="1 7 8">Carbohydrate degradation; glycolysis; D-glyceraldehyde 3-phosphate and glycerone phosphate from D-glucose: step 2/4.</text>
</comment>
<dbReference type="EMBL" id="RKHR01000004">
    <property type="protein sequence ID" value="ROS01456.1"/>
    <property type="molecule type" value="Genomic_DNA"/>
</dbReference>
<accession>A0A3N2DNW2</accession>
<dbReference type="InterPro" id="IPR023096">
    <property type="entry name" value="G6P_Isomerase_C"/>
</dbReference>
<dbReference type="CDD" id="cd05015">
    <property type="entry name" value="SIS_PGI_1"/>
    <property type="match status" value="1"/>
</dbReference>
<evidence type="ECO:0000313" key="9">
    <source>
        <dbReference type="EMBL" id="ROS01456.1"/>
    </source>
</evidence>
<dbReference type="NCBIfam" id="NF001211">
    <property type="entry name" value="PRK00179.1"/>
    <property type="match status" value="1"/>
</dbReference>
<dbReference type="EC" id="5.3.1.9" evidence="7"/>
<dbReference type="GO" id="GO:0006096">
    <property type="term" value="P:glycolytic process"/>
    <property type="evidence" value="ECO:0007669"/>
    <property type="project" value="UniProtKB-UniRule"/>
</dbReference>
<dbReference type="CDD" id="cd05016">
    <property type="entry name" value="SIS_PGI_2"/>
    <property type="match status" value="1"/>
</dbReference>
<dbReference type="PANTHER" id="PTHR11469:SF1">
    <property type="entry name" value="GLUCOSE-6-PHOSPHATE ISOMERASE"/>
    <property type="match status" value="1"/>
</dbReference>
<dbReference type="InterPro" id="IPR035482">
    <property type="entry name" value="SIS_PGI_2"/>
</dbReference>
<dbReference type="OrthoDB" id="140919at2"/>
<evidence type="ECO:0000256" key="5">
    <source>
        <dbReference type="ARBA" id="ARBA00023235"/>
    </source>
</evidence>
<dbReference type="GO" id="GO:0005829">
    <property type="term" value="C:cytosol"/>
    <property type="evidence" value="ECO:0007669"/>
    <property type="project" value="TreeGrafter"/>
</dbReference>
<evidence type="ECO:0000256" key="4">
    <source>
        <dbReference type="ARBA" id="ARBA00023152"/>
    </source>
</evidence>
<name>A0A3N2DNW2_9GAMM</name>
<dbReference type="Pfam" id="PF00342">
    <property type="entry name" value="PGI"/>
    <property type="match status" value="1"/>
</dbReference>
<dbReference type="GO" id="GO:0006094">
    <property type="term" value="P:gluconeogenesis"/>
    <property type="evidence" value="ECO:0007669"/>
    <property type="project" value="UniProtKB-UniRule"/>
</dbReference>
<dbReference type="SUPFAM" id="SSF53697">
    <property type="entry name" value="SIS domain"/>
    <property type="match status" value="1"/>
</dbReference>
<comment type="function">
    <text evidence="7">Catalyzes the reversible isomerization of glucose-6-phosphate to fructose-6-phosphate.</text>
</comment>
<dbReference type="InterPro" id="IPR001672">
    <property type="entry name" value="G6P_Isomerase"/>
</dbReference>
<evidence type="ECO:0000256" key="8">
    <source>
        <dbReference type="RuleBase" id="RU000612"/>
    </source>
</evidence>
<evidence type="ECO:0000256" key="3">
    <source>
        <dbReference type="ARBA" id="ARBA00022432"/>
    </source>
</evidence>